<dbReference type="AlphaFoldDB" id="A0A1E1KGY4"/>
<dbReference type="Proteomes" id="UP000178912">
    <property type="component" value="Unassembled WGS sequence"/>
</dbReference>
<evidence type="ECO:0000313" key="1">
    <source>
        <dbReference type="EMBL" id="CZS97261.1"/>
    </source>
</evidence>
<name>A0A1E1KGY4_9HELO</name>
<keyword evidence="2" id="KW-1185">Reference proteome</keyword>
<organism evidence="1 2">
    <name type="scientific">Rhynchosporium agropyri</name>
    <dbReference type="NCBI Taxonomy" id="914238"/>
    <lineage>
        <taxon>Eukaryota</taxon>
        <taxon>Fungi</taxon>
        <taxon>Dikarya</taxon>
        <taxon>Ascomycota</taxon>
        <taxon>Pezizomycotina</taxon>
        <taxon>Leotiomycetes</taxon>
        <taxon>Helotiales</taxon>
        <taxon>Ploettnerulaceae</taxon>
        <taxon>Rhynchosporium</taxon>
    </lineage>
</organism>
<accession>A0A1E1KGY4</accession>
<reference evidence="2" key="1">
    <citation type="submission" date="2016-03" db="EMBL/GenBank/DDBJ databases">
        <authorList>
            <person name="Guldener U."/>
        </authorList>
    </citation>
    <scope>NUCLEOTIDE SEQUENCE [LARGE SCALE GENOMIC DNA]</scope>
    <source>
        <strain evidence="2">04CH-RAC-A.6.1</strain>
    </source>
</reference>
<gene>
    <name evidence="1" type="ORF">RAG0_06422</name>
</gene>
<protein>
    <submittedName>
        <fullName evidence="1">Uncharacterized protein</fullName>
    </submittedName>
</protein>
<evidence type="ECO:0000313" key="2">
    <source>
        <dbReference type="Proteomes" id="UP000178912"/>
    </source>
</evidence>
<proteinExistence type="predicted"/>
<sequence length="145" mass="16122">MALSALKIRNGLCECCRGIFLTERHSIRGILPSKQPPHQSILDFSKASSEGCILCDYILGILSSDRALLEDGPKANITTSSGPGFLKWPNSELDIFSPQILYYLDEDYDSAICCKFSFTRPYGSKIFRAMTCSIERSWSSPSNLP</sequence>
<dbReference type="EMBL" id="FJUX01000031">
    <property type="protein sequence ID" value="CZS97261.1"/>
    <property type="molecule type" value="Genomic_DNA"/>
</dbReference>